<dbReference type="Gene3D" id="3.40.50.1240">
    <property type="entry name" value="Phosphoglycerate mutase-like"/>
    <property type="match status" value="1"/>
</dbReference>
<dbReference type="Proteomes" id="UP000662873">
    <property type="component" value="Chromosome"/>
</dbReference>
<dbReference type="EMBL" id="AP021858">
    <property type="protein sequence ID" value="BBO23578.1"/>
    <property type="molecule type" value="Genomic_DNA"/>
</dbReference>
<protein>
    <submittedName>
        <fullName evidence="2">Histidine phosphatase superfamily</fullName>
    </submittedName>
</protein>
<dbReference type="GO" id="GO:0016791">
    <property type="term" value="F:phosphatase activity"/>
    <property type="evidence" value="ECO:0007669"/>
    <property type="project" value="TreeGrafter"/>
</dbReference>
<evidence type="ECO:0000313" key="2">
    <source>
        <dbReference type="EMBL" id="BBO23578.1"/>
    </source>
</evidence>
<dbReference type="GO" id="GO:0005737">
    <property type="term" value="C:cytoplasm"/>
    <property type="evidence" value="ECO:0007669"/>
    <property type="project" value="TreeGrafter"/>
</dbReference>
<dbReference type="Pfam" id="PF00300">
    <property type="entry name" value="His_Phos_1"/>
    <property type="match status" value="1"/>
</dbReference>
<name>A0A809RA97_9BACT</name>
<dbReference type="InterPro" id="IPR013078">
    <property type="entry name" value="His_Pase_superF_clade-1"/>
</dbReference>
<organism evidence="2 3">
    <name type="scientific">Candidatus Nitrosymbiomonas proteolyticus</name>
    <dbReference type="NCBI Taxonomy" id="2608984"/>
    <lineage>
        <taxon>Bacteria</taxon>
        <taxon>Bacillati</taxon>
        <taxon>Armatimonadota</taxon>
        <taxon>Armatimonadota incertae sedis</taxon>
        <taxon>Candidatus Nitrosymbiomonas</taxon>
    </lineage>
</organism>
<proteinExistence type="predicted"/>
<accession>A0A809RA97</accession>
<dbReference type="PANTHER" id="PTHR48100:SF1">
    <property type="entry name" value="HISTIDINE PHOSPHATASE FAMILY PROTEIN-RELATED"/>
    <property type="match status" value="1"/>
</dbReference>
<gene>
    <name evidence="2" type="ORF">NPRO_11730</name>
</gene>
<dbReference type="InterPro" id="IPR029033">
    <property type="entry name" value="His_PPase_superfam"/>
</dbReference>
<reference evidence="2" key="1">
    <citation type="journal article" name="DNA Res.">
        <title>The physiological potential of anammox bacteria as revealed by their core genome structure.</title>
        <authorList>
            <person name="Okubo T."/>
            <person name="Toyoda A."/>
            <person name="Fukuhara K."/>
            <person name="Uchiyama I."/>
            <person name="Harigaya Y."/>
            <person name="Kuroiwa M."/>
            <person name="Suzuki T."/>
            <person name="Murakami Y."/>
            <person name="Suwa Y."/>
            <person name="Takami H."/>
        </authorList>
    </citation>
    <scope>NUCLEOTIDE SEQUENCE</scope>
    <source>
        <strain evidence="2">317325-2</strain>
    </source>
</reference>
<dbReference type="SUPFAM" id="SSF53254">
    <property type="entry name" value="Phosphoglycerate mutase-like"/>
    <property type="match status" value="1"/>
</dbReference>
<dbReference type="PIRSF" id="PIRSF000709">
    <property type="entry name" value="6PFK_2-Ptase"/>
    <property type="match status" value="1"/>
</dbReference>
<evidence type="ECO:0000256" key="1">
    <source>
        <dbReference type="PIRSR" id="PIRSR613078-2"/>
    </source>
</evidence>
<dbReference type="AlphaFoldDB" id="A0A809RA97"/>
<dbReference type="KEGG" id="npy:NPRO_11730"/>
<dbReference type="PANTHER" id="PTHR48100">
    <property type="entry name" value="BROAD-SPECIFICITY PHOSPHATASE YOR283W-RELATED"/>
    <property type="match status" value="1"/>
</dbReference>
<dbReference type="InterPro" id="IPR050275">
    <property type="entry name" value="PGM_Phosphatase"/>
</dbReference>
<feature type="binding site" evidence="1">
    <location>
        <position position="57"/>
    </location>
    <ligand>
        <name>substrate</name>
    </ligand>
</feature>
<dbReference type="CDD" id="cd07067">
    <property type="entry name" value="HP_PGM_like"/>
    <property type="match status" value="1"/>
</dbReference>
<feature type="binding site" evidence="1">
    <location>
        <begin position="7"/>
        <end position="14"/>
    </location>
    <ligand>
        <name>substrate</name>
    </ligand>
</feature>
<sequence>MRLYLVRHAQTAWNLSERAQGHTDIPLDEVGRLQAERLAERFRGVALATVHTSDLTRSRSTAEPIAVVCGARVCVDPLLRETHLGEWEGFPFEEIQRLRRLRADPDDPFYLDIRPPQGESPRDLWNRLEWIEKEASDWNEPTAVVTHGGAGGMILARLLRGNIESARSFRFPNASVSELERRPDGLWTLVRYACIEHLNGLQVKAGGLDGAAR</sequence>
<evidence type="ECO:0000313" key="3">
    <source>
        <dbReference type="Proteomes" id="UP000662873"/>
    </source>
</evidence>
<dbReference type="SMART" id="SM00855">
    <property type="entry name" value="PGAM"/>
    <property type="match status" value="1"/>
</dbReference>